<dbReference type="GO" id="GO:0006354">
    <property type="term" value="P:DNA-templated transcription elongation"/>
    <property type="evidence" value="ECO:0007669"/>
    <property type="project" value="InterPro"/>
</dbReference>
<dbReference type="GO" id="GO:0031564">
    <property type="term" value="P:transcription antitermination"/>
    <property type="evidence" value="ECO:0007669"/>
    <property type="project" value="UniProtKB-KW"/>
</dbReference>
<comment type="caution">
    <text evidence="5">The sequence shown here is derived from an EMBL/GenBank/DDBJ whole genome shotgun (WGS) entry which is preliminary data.</text>
</comment>
<name>A0A9D1LAF9_9CLOT</name>
<evidence type="ECO:0000256" key="3">
    <source>
        <dbReference type="ARBA" id="ARBA00023163"/>
    </source>
</evidence>
<dbReference type="InterPro" id="IPR006645">
    <property type="entry name" value="NGN-like_dom"/>
</dbReference>
<dbReference type="InterPro" id="IPR008991">
    <property type="entry name" value="Translation_prot_SH3-like_sf"/>
</dbReference>
<accession>A0A9D1LAF9</accession>
<reference evidence="5" key="1">
    <citation type="submission" date="2020-10" db="EMBL/GenBank/DDBJ databases">
        <authorList>
            <person name="Gilroy R."/>
        </authorList>
    </citation>
    <scope>NUCLEOTIDE SEQUENCE</scope>
    <source>
        <strain evidence="5">CHK195-4489</strain>
    </source>
</reference>
<keyword evidence="3" id="KW-0804">Transcription</keyword>
<dbReference type="PANTHER" id="PTHR30265:SF4">
    <property type="entry name" value="KOW MOTIF FAMILY PROTEIN, EXPRESSED"/>
    <property type="match status" value="1"/>
</dbReference>
<keyword evidence="2" id="KW-0805">Transcription regulation</keyword>
<evidence type="ECO:0000313" key="6">
    <source>
        <dbReference type="Proteomes" id="UP000824089"/>
    </source>
</evidence>
<feature type="domain" description="NusG-like N-terminal" evidence="4">
    <location>
        <begin position="2"/>
        <end position="106"/>
    </location>
</feature>
<organism evidence="5 6">
    <name type="scientific">Candidatus Egerieisoma faecipullorum</name>
    <dbReference type="NCBI Taxonomy" id="2840963"/>
    <lineage>
        <taxon>Bacteria</taxon>
        <taxon>Bacillati</taxon>
        <taxon>Bacillota</taxon>
        <taxon>Clostridia</taxon>
        <taxon>Eubacteriales</taxon>
        <taxon>Clostridiaceae</taxon>
        <taxon>Clostridiaceae incertae sedis</taxon>
        <taxon>Candidatus Egerieisoma</taxon>
    </lineage>
</organism>
<dbReference type="Pfam" id="PF02357">
    <property type="entry name" value="NusG"/>
    <property type="match status" value="1"/>
</dbReference>
<dbReference type="SMART" id="SM00738">
    <property type="entry name" value="NGN"/>
    <property type="match status" value="1"/>
</dbReference>
<evidence type="ECO:0000313" key="5">
    <source>
        <dbReference type="EMBL" id="HIU29197.1"/>
    </source>
</evidence>
<reference evidence="5" key="2">
    <citation type="journal article" date="2021" name="PeerJ">
        <title>Extensive microbial diversity within the chicken gut microbiome revealed by metagenomics and culture.</title>
        <authorList>
            <person name="Gilroy R."/>
            <person name="Ravi A."/>
            <person name="Getino M."/>
            <person name="Pursley I."/>
            <person name="Horton D.L."/>
            <person name="Alikhan N.F."/>
            <person name="Baker D."/>
            <person name="Gharbi K."/>
            <person name="Hall N."/>
            <person name="Watson M."/>
            <person name="Adriaenssens E.M."/>
            <person name="Foster-Nyarko E."/>
            <person name="Jarju S."/>
            <person name="Secka A."/>
            <person name="Antonio M."/>
            <person name="Oren A."/>
            <person name="Chaudhuri R.R."/>
            <person name="La Ragione R."/>
            <person name="Hildebrand F."/>
            <person name="Pallen M.J."/>
        </authorList>
    </citation>
    <scope>NUCLEOTIDE SEQUENCE</scope>
    <source>
        <strain evidence="5">CHK195-4489</strain>
    </source>
</reference>
<dbReference type="SUPFAM" id="SSF50104">
    <property type="entry name" value="Translation proteins SH3-like domain"/>
    <property type="match status" value="1"/>
</dbReference>
<dbReference type="InterPro" id="IPR047663">
    <property type="entry name" value="Transcription_antiterm_LoaP"/>
</dbReference>
<dbReference type="AlphaFoldDB" id="A0A9D1LAF9"/>
<dbReference type="PANTHER" id="PTHR30265">
    <property type="entry name" value="RHO-INTERACTING TRANSCRIPTION TERMINATION FACTOR NUSG"/>
    <property type="match status" value="1"/>
</dbReference>
<evidence type="ECO:0000259" key="4">
    <source>
        <dbReference type="SMART" id="SM00738"/>
    </source>
</evidence>
<dbReference type="Proteomes" id="UP000824089">
    <property type="component" value="Unassembled WGS sequence"/>
</dbReference>
<dbReference type="InterPro" id="IPR036735">
    <property type="entry name" value="NGN_dom_sf"/>
</dbReference>
<keyword evidence="1" id="KW-0889">Transcription antitermination</keyword>
<dbReference type="Gene3D" id="2.30.30.30">
    <property type="match status" value="1"/>
</dbReference>
<gene>
    <name evidence="5" type="primary">loaP</name>
    <name evidence="5" type="ORF">IAD50_02745</name>
</gene>
<dbReference type="NCBIfam" id="NF033641">
    <property type="entry name" value="antiterm_LoaP"/>
    <property type="match status" value="1"/>
</dbReference>
<dbReference type="InterPro" id="IPR005824">
    <property type="entry name" value="KOW"/>
</dbReference>
<dbReference type="EMBL" id="DVMM01000055">
    <property type="protein sequence ID" value="HIU29197.1"/>
    <property type="molecule type" value="Genomic_DNA"/>
</dbReference>
<dbReference type="InterPro" id="IPR043425">
    <property type="entry name" value="NusG-like"/>
</dbReference>
<dbReference type="InterPro" id="IPR014722">
    <property type="entry name" value="Rib_uL2_dom2"/>
</dbReference>
<dbReference type="SUPFAM" id="SSF82679">
    <property type="entry name" value="N-utilization substance G protein NusG, N-terminal domain"/>
    <property type="match status" value="1"/>
</dbReference>
<evidence type="ECO:0000256" key="2">
    <source>
        <dbReference type="ARBA" id="ARBA00023015"/>
    </source>
</evidence>
<protein>
    <submittedName>
        <fullName evidence="5">Antiterminator LoaP</fullName>
    </submittedName>
</protein>
<sequence length="171" mass="19660">MFSNWYVIQVLPKNEYRSCAKIKSRVESGLYADCFVPQAEYVFKKNGLYEKRIRPLFPGYIFVITDRVDAFYEELKKIEGFKRILKEGDVFTPISKEEAAFIAGLTDDDYSIGMSEGYILDSKVYITSGPLLGREGIIKKIDRHKRTAVIELTFLGQPQLVRMPLEVVSKL</sequence>
<evidence type="ECO:0000256" key="1">
    <source>
        <dbReference type="ARBA" id="ARBA00022814"/>
    </source>
</evidence>
<proteinExistence type="predicted"/>
<dbReference type="Pfam" id="PF00467">
    <property type="entry name" value="KOW"/>
    <property type="match status" value="1"/>
</dbReference>
<dbReference type="Gene3D" id="3.30.70.940">
    <property type="entry name" value="NusG, N-terminal domain"/>
    <property type="match status" value="1"/>
</dbReference>